<dbReference type="GO" id="GO:0008270">
    <property type="term" value="F:zinc ion binding"/>
    <property type="evidence" value="ECO:0007669"/>
    <property type="project" value="UniProtKB-KW"/>
</dbReference>
<protein>
    <submittedName>
        <fullName evidence="6">Transcriptional regulator, TraR/DksA family</fullName>
    </submittedName>
</protein>
<dbReference type="SUPFAM" id="SSF57716">
    <property type="entry name" value="Glucocorticoid receptor-like (DNA-binding domain)"/>
    <property type="match status" value="1"/>
</dbReference>
<evidence type="ECO:0000259" key="5">
    <source>
        <dbReference type="Pfam" id="PF01258"/>
    </source>
</evidence>
<gene>
    <name evidence="6" type="ORF">US42_C0008G0034</name>
</gene>
<evidence type="ECO:0000256" key="2">
    <source>
        <dbReference type="ARBA" id="ARBA00022771"/>
    </source>
</evidence>
<comment type="caution">
    <text evidence="6">The sequence shown here is derived from an EMBL/GenBank/DDBJ whole genome shotgun (WGS) entry which is preliminary data.</text>
</comment>
<dbReference type="PANTHER" id="PTHR33823">
    <property type="entry name" value="RNA POLYMERASE-BINDING TRANSCRIPTION FACTOR DKSA-RELATED"/>
    <property type="match status" value="1"/>
</dbReference>
<dbReference type="EMBL" id="LBSX01000008">
    <property type="protein sequence ID" value="KKQ27523.1"/>
    <property type="molecule type" value="Genomic_DNA"/>
</dbReference>
<keyword evidence="2" id="KW-0863">Zinc-finger</keyword>
<dbReference type="STRING" id="1619046.US42_C0008G0034"/>
<evidence type="ECO:0000313" key="6">
    <source>
        <dbReference type="EMBL" id="KKQ27523.1"/>
    </source>
</evidence>
<dbReference type="PROSITE" id="PS51128">
    <property type="entry name" value="ZF_DKSA_2"/>
    <property type="match status" value="1"/>
</dbReference>
<organism evidence="6 7">
    <name type="scientific">Candidatus Magasanikbacteria bacterium GW2011_GWC2_37_14</name>
    <dbReference type="NCBI Taxonomy" id="1619046"/>
    <lineage>
        <taxon>Bacteria</taxon>
        <taxon>Candidatus Magasanikiibacteriota</taxon>
    </lineage>
</organism>
<dbReference type="Gene3D" id="1.20.120.910">
    <property type="entry name" value="DksA, coiled-coil domain"/>
    <property type="match status" value="1"/>
</dbReference>
<proteinExistence type="predicted"/>
<accession>A0A0G0G8U5</accession>
<dbReference type="InterPro" id="IPR000962">
    <property type="entry name" value="Znf_DskA_TraR"/>
</dbReference>
<reference evidence="6 7" key="1">
    <citation type="journal article" date="2015" name="Nature">
        <title>rRNA introns, odd ribosomes, and small enigmatic genomes across a large radiation of phyla.</title>
        <authorList>
            <person name="Brown C.T."/>
            <person name="Hug L.A."/>
            <person name="Thomas B.C."/>
            <person name="Sharon I."/>
            <person name="Castelle C.J."/>
            <person name="Singh A."/>
            <person name="Wilkins M.J."/>
            <person name="Williams K.H."/>
            <person name="Banfield J.F."/>
        </authorList>
    </citation>
    <scope>NUCLEOTIDE SEQUENCE [LARGE SCALE GENOMIC DNA]</scope>
</reference>
<sequence>MTSKQAFSQTFLKQIKETLLQEKARLELELNKFATKNKHGETDFDATYPEYGDKEDENAQEVAAYTTNKPLEISLEKELRDAEKSLERLEKGTYGVCKYCDKPIDEKRLLARPTSSACIECKKTLTQEV</sequence>
<dbReference type="Proteomes" id="UP000034849">
    <property type="component" value="Unassembled WGS sequence"/>
</dbReference>
<evidence type="ECO:0000313" key="7">
    <source>
        <dbReference type="Proteomes" id="UP000034849"/>
    </source>
</evidence>
<evidence type="ECO:0000256" key="3">
    <source>
        <dbReference type="ARBA" id="ARBA00022833"/>
    </source>
</evidence>
<dbReference type="Pfam" id="PF01258">
    <property type="entry name" value="zf-dskA_traR"/>
    <property type="match status" value="1"/>
</dbReference>
<feature type="domain" description="Zinc finger DksA/TraR C4-type" evidence="5">
    <location>
        <begin position="92"/>
        <end position="123"/>
    </location>
</feature>
<dbReference type="AlphaFoldDB" id="A0A0G0G8U5"/>
<evidence type="ECO:0000256" key="1">
    <source>
        <dbReference type="ARBA" id="ARBA00022723"/>
    </source>
</evidence>
<keyword evidence="1" id="KW-0479">Metal-binding</keyword>
<keyword evidence="3" id="KW-0862">Zinc</keyword>
<evidence type="ECO:0000256" key="4">
    <source>
        <dbReference type="PROSITE-ProRule" id="PRU00510"/>
    </source>
</evidence>
<feature type="zinc finger region" description="dksA C4-type" evidence="4">
    <location>
        <begin position="97"/>
        <end position="121"/>
    </location>
</feature>
<name>A0A0G0G8U5_9BACT</name>